<dbReference type="InterPro" id="IPR051010">
    <property type="entry name" value="BCAA_transport"/>
</dbReference>
<proteinExistence type="predicted"/>
<evidence type="ECO:0000256" key="2">
    <source>
        <dbReference type="ARBA" id="ARBA00022692"/>
    </source>
</evidence>
<keyword evidence="4" id="KW-0472">Membrane</keyword>
<feature type="domain" description="Receptor ligand binding region" evidence="6">
    <location>
        <begin position="100"/>
        <end position="447"/>
    </location>
</feature>
<organism evidence="7 8">
    <name type="scientific">Floridaenema flaviceps BLCC-F50</name>
    <dbReference type="NCBI Taxonomy" id="3153642"/>
    <lineage>
        <taxon>Bacteria</taxon>
        <taxon>Bacillati</taxon>
        <taxon>Cyanobacteriota</taxon>
        <taxon>Cyanophyceae</taxon>
        <taxon>Oscillatoriophycideae</taxon>
        <taxon>Aerosakkonematales</taxon>
        <taxon>Aerosakkonemataceae</taxon>
        <taxon>Floridanema</taxon>
        <taxon>Floridanema flaviceps</taxon>
    </lineage>
</organism>
<dbReference type="PANTHER" id="PTHR30483">
    <property type="entry name" value="LEUCINE-SPECIFIC-BINDING PROTEIN"/>
    <property type="match status" value="1"/>
</dbReference>
<evidence type="ECO:0000256" key="1">
    <source>
        <dbReference type="ARBA" id="ARBA00004370"/>
    </source>
</evidence>
<dbReference type="Gene3D" id="3.40.50.2300">
    <property type="match status" value="2"/>
</dbReference>
<evidence type="ECO:0000256" key="3">
    <source>
        <dbReference type="ARBA" id="ARBA00022989"/>
    </source>
</evidence>
<evidence type="ECO:0000313" key="8">
    <source>
        <dbReference type="Proteomes" id="UP001576784"/>
    </source>
</evidence>
<dbReference type="InterPro" id="IPR028082">
    <property type="entry name" value="Peripla_BP_I"/>
</dbReference>
<dbReference type="Proteomes" id="UP001576784">
    <property type="component" value="Unassembled WGS sequence"/>
</dbReference>
<keyword evidence="8" id="KW-1185">Reference proteome</keyword>
<keyword evidence="3" id="KW-1133">Transmembrane helix</keyword>
<feature type="region of interest" description="Disordered" evidence="5">
    <location>
        <begin position="42"/>
        <end position="72"/>
    </location>
</feature>
<dbReference type="Pfam" id="PF01094">
    <property type="entry name" value="ANF_receptor"/>
    <property type="match status" value="1"/>
</dbReference>
<dbReference type="CDD" id="cd06346">
    <property type="entry name" value="PBP1_ABC_ligand_binding-like"/>
    <property type="match status" value="1"/>
</dbReference>
<name>A0ABV4XIG0_9CYAN</name>
<dbReference type="SUPFAM" id="SSF53822">
    <property type="entry name" value="Periplasmic binding protein-like I"/>
    <property type="match status" value="1"/>
</dbReference>
<dbReference type="RefSeq" id="WP_413261180.1">
    <property type="nucleotide sequence ID" value="NZ_JBHFNR010000008.1"/>
</dbReference>
<evidence type="ECO:0000256" key="5">
    <source>
        <dbReference type="SAM" id="MobiDB-lite"/>
    </source>
</evidence>
<dbReference type="InterPro" id="IPR001828">
    <property type="entry name" value="ANF_lig-bd_rcpt"/>
</dbReference>
<dbReference type="PANTHER" id="PTHR30483:SF6">
    <property type="entry name" value="PERIPLASMIC BINDING PROTEIN OF ABC TRANSPORTER FOR NATURAL AMINO ACIDS"/>
    <property type="match status" value="1"/>
</dbReference>
<gene>
    <name evidence="7" type="ORF">ACE1CI_01015</name>
</gene>
<sequence length="462" mass="48044">MKRQKKPSETGKMPILQLKTKLTLTIIPLITGFLAAGCQSTTTNNASTTTPAPTAQNAAATPTAAPTATSAATGNGLRIGSLLPSTGDLSSIGQPMIASVPFLVETVNKCGGVNGQPVTLISEDDQTKPEAGAAAMTKLAEVDKVAGVVGSFASSVSSAAVDIAARNKVVLISPGSTSPVFTERAKKGDFQGYWARTAPPDTYQAQALAKLASEKGFKRVSTVVINNDYGVGFEKEFVKAFKALGGTVVNEAKPTRYDPKATTFESEASAAFAGKPDAVVAVLYAETGSLLLKSAYEQGLMKGVTVMLTDGVYSPDFPQQVGKTSDGKFILANAIGTVPGANGQSLTQFTKSWEAKEKRPVSAYVPHSWDAAALLVLAAQASKSNTGEGIKSKIREVANAPGEEVTDVCKALELVRQGKDINYQGASGNVDIDENGDVVGSYDVWTVLDDGKLKVTGKVSPK</sequence>
<protein>
    <submittedName>
        <fullName evidence="7">ABC transporter substrate-binding protein</fullName>
    </submittedName>
</protein>
<comment type="subcellular location">
    <subcellularLocation>
        <location evidence="1">Membrane</location>
    </subcellularLocation>
</comment>
<keyword evidence="2" id="KW-0812">Transmembrane</keyword>
<dbReference type="EMBL" id="JBHFNR010000008">
    <property type="protein sequence ID" value="MFB2891503.1"/>
    <property type="molecule type" value="Genomic_DNA"/>
</dbReference>
<accession>A0ABV4XIG0</accession>
<comment type="caution">
    <text evidence="7">The sequence shown here is derived from an EMBL/GenBank/DDBJ whole genome shotgun (WGS) entry which is preliminary data.</text>
</comment>
<evidence type="ECO:0000313" key="7">
    <source>
        <dbReference type="EMBL" id="MFB2891503.1"/>
    </source>
</evidence>
<evidence type="ECO:0000259" key="6">
    <source>
        <dbReference type="Pfam" id="PF01094"/>
    </source>
</evidence>
<reference evidence="7 8" key="1">
    <citation type="submission" date="2024-09" db="EMBL/GenBank/DDBJ databases">
        <title>Floridaenema gen nov. (Aerosakkonemataceae, Aerosakkonematales ord. nov., Cyanobacteria) from benthic tropical and subtropical fresh waters, with the description of four new species.</title>
        <authorList>
            <person name="Moretto J.A."/>
            <person name="Berthold D.E."/>
            <person name="Lefler F.W."/>
            <person name="Huang I.-S."/>
            <person name="Laughinghouse H. IV."/>
        </authorList>
    </citation>
    <scope>NUCLEOTIDE SEQUENCE [LARGE SCALE GENOMIC DNA]</scope>
    <source>
        <strain evidence="7 8">BLCC-F50</strain>
    </source>
</reference>
<evidence type="ECO:0000256" key="4">
    <source>
        <dbReference type="ARBA" id="ARBA00023136"/>
    </source>
</evidence>